<accession>A0A183AKH4</accession>
<organism evidence="3">
    <name type="scientific">Echinostoma caproni</name>
    <dbReference type="NCBI Taxonomy" id="27848"/>
    <lineage>
        <taxon>Eukaryota</taxon>
        <taxon>Metazoa</taxon>
        <taxon>Spiralia</taxon>
        <taxon>Lophotrochozoa</taxon>
        <taxon>Platyhelminthes</taxon>
        <taxon>Trematoda</taxon>
        <taxon>Digenea</taxon>
        <taxon>Plagiorchiida</taxon>
        <taxon>Echinostomata</taxon>
        <taxon>Echinostomatoidea</taxon>
        <taxon>Echinostomatidae</taxon>
        <taxon>Echinostoma</taxon>
    </lineage>
</organism>
<evidence type="ECO:0000313" key="1">
    <source>
        <dbReference type="EMBL" id="VDP81168.1"/>
    </source>
</evidence>
<dbReference type="WBParaSite" id="ECPE_0000747501-mRNA-1">
    <property type="protein sequence ID" value="ECPE_0000747501-mRNA-1"/>
    <property type="gene ID" value="ECPE_0000747501"/>
</dbReference>
<name>A0A183AKH4_9TREM</name>
<protein>
    <submittedName>
        <fullName evidence="3">Kinesin motor domain-containing protein</fullName>
    </submittedName>
</protein>
<keyword evidence="2" id="KW-1185">Reference proteome</keyword>
<dbReference type="EMBL" id="UZAN01044626">
    <property type="protein sequence ID" value="VDP81168.1"/>
    <property type="molecule type" value="Genomic_DNA"/>
</dbReference>
<reference evidence="1 2" key="2">
    <citation type="submission" date="2018-11" db="EMBL/GenBank/DDBJ databases">
        <authorList>
            <consortium name="Pathogen Informatics"/>
        </authorList>
    </citation>
    <scope>NUCLEOTIDE SEQUENCE [LARGE SCALE GENOMIC DNA]</scope>
    <source>
        <strain evidence="1 2">Egypt</strain>
    </source>
</reference>
<reference evidence="3" key="1">
    <citation type="submission" date="2016-06" db="UniProtKB">
        <authorList>
            <consortium name="WormBaseParasite"/>
        </authorList>
    </citation>
    <scope>IDENTIFICATION</scope>
</reference>
<dbReference type="OrthoDB" id="276744at2759"/>
<dbReference type="AlphaFoldDB" id="A0A183AKH4"/>
<gene>
    <name evidence="1" type="ORF">ECPE_LOCUS7459</name>
</gene>
<evidence type="ECO:0000313" key="2">
    <source>
        <dbReference type="Proteomes" id="UP000272942"/>
    </source>
</evidence>
<proteinExistence type="predicted"/>
<evidence type="ECO:0000313" key="3">
    <source>
        <dbReference type="WBParaSite" id="ECPE_0000747501-mRNA-1"/>
    </source>
</evidence>
<dbReference type="Proteomes" id="UP000272942">
    <property type="component" value="Unassembled WGS sequence"/>
</dbReference>
<sequence>MQRYACDGHSRILGDFDGDLSTATNLCTAGELAKLKLAQRATIRLVIGLRGTSYEGRLQATANVMEEKTDAAFKWRLDEQLKGLWRNKHMCLELGPSSDGAHTGILSSALNTKD</sequence>